<dbReference type="AlphaFoldDB" id="A0A9X0Y963"/>
<dbReference type="InterPro" id="IPR046883">
    <property type="entry name" value="T6SS_FHA_C"/>
</dbReference>
<dbReference type="EMBL" id="JAFHKJ010000019">
    <property type="protein sequence ID" value="MBN2975316.1"/>
    <property type="molecule type" value="Genomic_DNA"/>
</dbReference>
<feature type="domain" description="FHA" evidence="1">
    <location>
        <begin position="26"/>
        <end position="76"/>
    </location>
</feature>
<dbReference type="Pfam" id="PF00498">
    <property type="entry name" value="FHA"/>
    <property type="match status" value="1"/>
</dbReference>
<evidence type="ECO:0000313" key="3">
    <source>
        <dbReference type="Proteomes" id="UP001154860"/>
    </source>
</evidence>
<name>A0A9X0Y963_9PSED</name>
<comment type="caution">
    <text evidence="2">The sequence shown here is derived from an EMBL/GenBank/DDBJ whole genome shotgun (WGS) entry which is preliminary data.</text>
</comment>
<accession>A0A9X0Y963</accession>
<dbReference type="InterPro" id="IPR008984">
    <property type="entry name" value="SMAD_FHA_dom_sf"/>
</dbReference>
<organism evidence="2 3">
    <name type="scientific">Pseudomonas lactucae</name>
    <dbReference type="NCBI Taxonomy" id="2813360"/>
    <lineage>
        <taxon>Bacteria</taxon>
        <taxon>Pseudomonadati</taxon>
        <taxon>Pseudomonadota</taxon>
        <taxon>Gammaproteobacteria</taxon>
        <taxon>Pseudomonadales</taxon>
        <taxon>Pseudomonadaceae</taxon>
        <taxon>Pseudomonas</taxon>
    </lineage>
</organism>
<dbReference type="CDD" id="cd00060">
    <property type="entry name" value="FHA"/>
    <property type="match status" value="1"/>
</dbReference>
<dbReference type="InterPro" id="IPR000253">
    <property type="entry name" value="FHA_dom"/>
</dbReference>
<keyword evidence="3" id="KW-1185">Reference proteome</keyword>
<gene>
    <name evidence="2" type="primary">tagH</name>
    <name evidence="2" type="ORF">JWR99_04685</name>
</gene>
<sequence>MQLVFEVCDTANGEPPASKVFDGAGGVIGRGAGCDWTLPDASRSLSSHHGLVSYREGQYYLTDISSNGIGVSGGTERLLKGRARLIAEGEIYQLGPVDIRARLVARGAVSDRPMRVRADTIPDDAFLGLDPVHALDHERLHADASEDLDALQTLAQVPICELAHGAVEQDHLIVPRWAEPEGTDAPAQPPTVAIPQAFWSQFGEALGVRVDALDTPGREALALKVAGLFKQTIEGVRQSLRTRDELNMELNLGAASPTLGRRNPLRECADTQAALTVLLGTAEPGQLPAELAISQANREIQAHQLALVVACRASLRAAVAAFAPGHLLLCFEREDSPPRFSTDGAYWRAYQRHYRRMVDGPGLDDHLLRNDFSKAYAEQVRLVSTLHSAYPG</sequence>
<evidence type="ECO:0000313" key="2">
    <source>
        <dbReference type="EMBL" id="MBN2975316.1"/>
    </source>
</evidence>
<evidence type="ECO:0000259" key="1">
    <source>
        <dbReference type="PROSITE" id="PS50006"/>
    </source>
</evidence>
<dbReference type="Gene3D" id="2.60.200.20">
    <property type="match status" value="1"/>
</dbReference>
<dbReference type="InterPro" id="IPR017735">
    <property type="entry name" value="T6SS_FHA"/>
</dbReference>
<protein>
    <submittedName>
        <fullName evidence="2">Type VI secretion system-associated FHA domain protein TagH</fullName>
    </submittedName>
</protein>
<dbReference type="Proteomes" id="UP001154860">
    <property type="component" value="Unassembled WGS sequence"/>
</dbReference>
<dbReference type="NCBIfam" id="TIGR03354">
    <property type="entry name" value="VI_FHA"/>
    <property type="match status" value="1"/>
</dbReference>
<proteinExistence type="predicted"/>
<reference evidence="2 3" key="1">
    <citation type="journal article" date="2021" name="Int. J. Syst. Evol. Microbiol.">
        <title>Pseudomonas lactucae sp. nov., a pathogen causing bacterial rot of lettuce in Japan.</title>
        <authorList>
            <person name="Sawada H."/>
            <person name="Fujikawa T."/>
            <person name="Satou M."/>
        </authorList>
    </citation>
    <scope>NUCLEOTIDE SEQUENCE [LARGE SCALE GENOMIC DNA]</scope>
    <source>
        <strain evidence="2 3">MAFF 301381</strain>
    </source>
</reference>
<dbReference type="Pfam" id="PF20232">
    <property type="entry name" value="T6SS_FHA_C"/>
    <property type="match status" value="1"/>
</dbReference>
<dbReference type="PROSITE" id="PS50006">
    <property type="entry name" value="FHA_DOMAIN"/>
    <property type="match status" value="1"/>
</dbReference>
<dbReference type="SUPFAM" id="SSF49879">
    <property type="entry name" value="SMAD/FHA domain"/>
    <property type="match status" value="1"/>
</dbReference>
<reference evidence="2 3" key="2">
    <citation type="journal article" date="2023" name="Plant Pathol.">
        <title>Dismantling and reorganizing Pseudomonas marginalis sensu#lato.</title>
        <authorList>
            <person name="Sawada H."/>
            <person name="Fujikawa T."/>
            <person name="Satou M."/>
        </authorList>
    </citation>
    <scope>NUCLEOTIDE SEQUENCE [LARGE SCALE GENOMIC DNA]</scope>
    <source>
        <strain evidence="2 3">MAFF 301381</strain>
    </source>
</reference>
<dbReference type="RefSeq" id="WP_078733458.1">
    <property type="nucleotide sequence ID" value="NZ_JAFHKI010000059.1"/>
</dbReference>